<evidence type="ECO:0000313" key="1">
    <source>
        <dbReference type="EMBL" id="SJM34624.1"/>
    </source>
</evidence>
<proteinExistence type="predicted"/>
<accession>A0A2P9AU30</accession>
<evidence type="ECO:0000313" key="2">
    <source>
        <dbReference type="Proteomes" id="UP000245698"/>
    </source>
</evidence>
<dbReference type="AlphaFoldDB" id="A0A2P9AU30"/>
<protein>
    <submittedName>
        <fullName evidence="1">Uncharacterized protein</fullName>
    </submittedName>
</protein>
<reference evidence="2" key="1">
    <citation type="submission" date="2016-12" db="EMBL/GenBank/DDBJ databases">
        <authorList>
            <person name="Brunel B."/>
        </authorList>
    </citation>
    <scope>NUCLEOTIDE SEQUENCE [LARGE SCALE GENOMIC DNA]</scope>
</reference>
<keyword evidence="2" id="KW-1185">Reference proteome</keyword>
<sequence>MACTFSDPGRDLHAPRTYPVEEFGLIEPISKIPVQKRFEGQRAPLDQRHFCIRLANHFNASSAGQYNSPQAQQRLFEFSWLKASPR</sequence>
<organism evidence="1 2">
    <name type="scientific">Mesorhizobium delmotii</name>
    <dbReference type="NCBI Taxonomy" id="1631247"/>
    <lineage>
        <taxon>Bacteria</taxon>
        <taxon>Pseudomonadati</taxon>
        <taxon>Pseudomonadota</taxon>
        <taxon>Alphaproteobacteria</taxon>
        <taxon>Hyphomicrobiales</taxon>
        <taxon>Phyllobacteriaceae</taxon>
        <taxon>Mesorhizobium</taxon>
    </lineage>
</organism>
<name>A0A2P9AU30_9HYPH</name>
<gene>
    <name evidence="1" type="ORF">BQ8482_480107</name>
</gene>
<dbReference type="Proteomes" id="UP000245698">
    <property type="component" value="Unassembled WGS sequence"/>
</dbReference>
<dbReference type="EMBL" id="FUIG01000057">
    <property type="protein sequence ID" value="SJM34624.1"/>
    <property type="molecule type" value="Genomic_DNA"/>
</dbReference>